<feature type="compositionally biased region" description="Basic and acidic residues" evidence="1">
    <location>
        <begin position="144"/>
        <end position="191"/>
    </location>
</feature>
<dbReference type="EMBL" id="JASDAP010000003">
    <property type="protein sequence ID" value="KAK1905375.1"/>
    <property type="molecule type" value="Genomic_DNA"/>
</dbReference>
<feature type="compositionally biased region" description="Basic and acidic residues" evidence="1">
    <location>
        <begin position="220"/>
        <end position="244"/>
    </location>
</feature>
<evidence type="ECO:0000256" key="1">
    <source>
        <dbReference type="SAM" id="MobiDB-lite"/>
    </source>
</evidence>
<protein>
    <submittedName>
        <fullName evidence="2">Uncharacterized protein</fullName>
    </submittedName>
</protein>
<reference evidence="2" key="1">
    <citation type="submission" date="2023-04" db="EMBL/GenBank/DDBJ databases">
        <title>Chromosome-level genome of Chaenocephalus aceratus.</title>
        <authorList>
            <person name="Park H."/>
        </authorList>
    </citation>
    <scope>NUCLEOTIDE SEQUENCE</scope>
    <source>
        <strain evidence="2">DE</strain>
        <tissue evidence="2">Muscle</tissue>
    </source>
</reference>
<feature type="compositionally biased region" description="Basic and acidic residues" evidence="1">
    <location>
        <begin position="268"/>
        <end position="332"/>
    </location>
</feature>
<feature type="compositionally biased region" description="Polar residues" evidence="1">
    <location>
        <begin position="958"/>
        <end position="969"/>
    </location>
</feature>
<feature type="compositionally biased region" description="Basic and acidic residues" evidence="1">
    <location>
        <begin position="117"/>
        <end position="134"/>
    </location>
</feature>
<feature type="compositionally biased region" description="Basic and acidic residues" evidence="1">
    <location>
        <begin position="772"/>
        <end position="816"/>
    </location>
</feature>
<feature type="compositionally biased region" description="Basic and acidic residues" evidence="1">
    <location>
        <begin position="1077"/>
        <end position="1086"/>
    </location>
</feature>
<organism evidence="2 3">
    <name type="scientific">Dissostichus eleginoides</name>
    <name type="common">Patagonian toothfish</name>
    <name type="synonym">Dissostichus amissus</name>
    <dbReference type="NCBI Taxonomy" id="100907"/>
    <lineage>
        <taxon>Eukaryota</taxon>
        <taxon>Metazoa</taxon>
        <taxon>Chordata</taxon>
        <taxon>Craniata</taxon>
        <taxon>Vertebrata</taxon>
        <taxon>Euteleostomi</taxon>
        <taxon>Actinopterygii</taxon>
        <taxon>Neopterygii</taxon>
        <taxon>Teleostei</taxon>
        <taxon>Neoteleostei</taxon>
        <taxon>Acanthomorphata</taxon>
        <taxon>Eupercaria</taxon>
        <taxon>Perciformes</taxon>
        <taxon>Notothenioidei</taxon>
        <taxon>Nototheniidae</taxon>
        <taxon>Dissostichus</taxon>
    </lineage>
</organism>
<feature type="compositionally biased region" description="Basic and acidic residues" evidence="1">
    <location>
        <begin position="970"/>
        <end position="1011"/>
    </location>
</feature>
<evidence type="ECO:0000313" key="2">
    <source>
        <dbReference type="EMBL" id="KAK1905375.1"/>
    </source>
</evidence>
<dbReference type="AlphaFoldDB" id="A0AAD9FNE4"/>
<keyword evidence="3" id="KW-1185">Reference proteome</keyword>
<feature type="compositionally biased region" description="Polar residues" evidence="1">
    <location>
        <begin position="677"/>
        <end position="687"/>
    </location>
</feature>
<feature type="compositionally biased region" description="Polar residues" evidence="1">
    <location>
        <begin position="527"/>
        <end position="537"/>
    </location>
</feature>
<comment type="caution">
    <text evidence="2">The sequence shown here is derived from an EMBL/GenBank/DDBJ whole genome shotgun (WGS) entry which is preliminary data.</text>
</comment>
<feature type="compositionally biased region" description="Basic and acidic residues" evidence="1">
    <location>
        <begin position="409"/>
        <end position="462"/>
    </location>
</feature>
<sequence>MVEKDISPKSDELKPDVPDSKKEDAEKVSFIPAQAEKPVDKSSAQVSKESDKTQEITSVETQDKVPASETAVKTADLTGEAKSTLSEEKELSEKTQVSLTTPKSEAQESKVLLSEGLDEKDNQQQQKVAEKITSKEAAGTILTVEKDISPKSGDLKPEVPAEDELQKKSDSKKEDAEKDSFIPAQEKKPVDESSAQVSQESDKTQELSSVEAQDKVPASETDKKTADLTEDTKSTVSIEKELSEKVTLSLTIPKSEAKESKALLSESLDEKKNGQQQKVAEETKEEKEAAGAMVEKDISPKSDDLKPKVPDSKKEDAEKDSFIPAQEKKPVDESSAQVSKESDKTQEISSVEVQVKIPASETSEKPIDLTGETKSTLFAEKELSEKAQLSLSTPKIEAKESKTLLSESLDEKQNEQRQKVADETKEEKEAAGAMVEKDISPKSDDLKPKVPDSKKEDAEKDSFIPAQAEKPVDESSAQVSQESDKTQEISSVEEQVKVPASETAVKTADLPGEATSTLSVEKELSEKTQVSLTTPKSEAQESKVLLSEGLDEKDNQQQQKVAEKITSKEAAGTILTVEKDISPKSGDLKPEVPAEDELQNKSDSKKEDSEKDSFIPAQPKEPVDESSAQVSQESDKTQEISSVEAQDKVPASETDKKTADLPGEAKSTLSEEKQISEKAQVSLTTPKSEAKESKVLSSEGLDEKDNQQQQKVVEKPKEEKEATGTMVEKDISQKSDDVKPKVPDSKQDAEKDSFIPAQPKEPVDMTSAQVSKESDKTQELSSVKEQDKIPALETTEKHIDLPGEAKSTLSEEKQIPEKAQVSLTTPKIEAKESKVLSSENLDGKENDQQQKVAEETKEEKEAAGAMVEKVIPPKSDELKPDVPDSKKEDAEKDRFIPAQEKEPVDMTSAQVSQESDKTQELSSVEEKDKIPASETAEKTADLTAEATSTLSEEKELSQKAQVSWSTPKSEAQEISKSEAAKGEDKVAKVIEDDKHGSIKDENKESSPESDVKSFAQVEDQKLNSGGGTNEVQTVLPGEKTAVNTEIKEMHQGASEGSRDQTLPEDSENIKDPQGTTEKVESSKSEK</sequence>
<accession>A0AAD9FNE4</accession>
<proteinExistence type="predicted"/>
<gene>
    <name evidence="2" type="ORF">KUDE01_012557</name>
</gene>
<name>A0AAD9FNE4_DISEL</name>
<feature type="compositionally biased region" description="Basic and acidic residues" evidence="1">
    <location>
        <begin position="577"/>
        <end position="613"/>
    </location>
</feature>
<feature type="compositionally biased region" description="Basic and acidic residues" evidence="1">
    <location>
        <begin position="550"/>
        <end position="567"/>
    </location>
</feature>
<evidence type="ECO:0000313" key="3">
    <source>
        <dbReference type="Proteomes" id="UP001228049"/>
    </source>
</evidence>
<feature type="compositionally biased region" description="Basic and acidic residues" evidence="1">
    <location>
        <begin position="841"/>
        <end position="862"/>
    </location>
</feature>
<feature type="compositionally biased region" description="Basic and acidic residues" evidence="1">
    <location>
        <begin position="701"/>
        <end position="753"/>
    </location>
</feature>
<feature type="region of interest" description="Disordered" evidence="1">
    <location>
        <begin position="1"/>
        <end position="1086"/>
    </location>
</feature>
<feature type="compositionally biased region" description="Basic and acidic residues" evidence="1">
    <location>
        <begin position="1"/>
        <end position="27"/>
    </location>
</feature>
<feature type="compositionally biased region" description="Basic and acidic residues" evidence="1">
    <location>
        <begin position="874"/>
        <end position="904"/>
    </location>
</feature>
<dbReference type="Proteomes" id="UP001228049">
    <property type="component" value="Unassembled WGS sequence"/>
</dbReference>
<feature type="compositionally biased region" description="Basic and acidic residues" evidence="1">
    <location>
        <begin position="914"/>
        <end position="940"/>
    </location>
</feature>